<dbReference type="PROSITE" id="PS50935">
    <property type="entry name" value="SSB"/>
    <property type="match status" value="1"/>
</dbReference>
<dbReference type="InterPro" id="IPR011344">
    <property type="entry name" value="ssDNA-bd"/>
</dbReference>
<keyword evidence="6" id="KW-1185">Reference proteome</keyword>
<dbReference type="PANTHER" id="PTHR10302">
    <property type="entry name" value="SINGLE-STRANDED DNA-BINDING PROTEIN"/>
    <property type="match status" value="1"/>
</dbReference>
<dbReference type="SUPFAM" id="SSF50249">
    <property type="entry name" value="Nucleic acid-binding proteins"/>
    <property type="match status" value="1"/>
</dbReference>
<comment type="subunit">
    <text evidence="2">Homotetramer.</text>
</comment>
<feature type="compositionally biased region" description="Polar residues" evidence="4">
    <location>
        <begin position="121"/>
        <end position="139"/>
    </location>
</feature>
<evidence type="ECO:0000313" key="5">
    <source>
        <dbReference type="EMBL" id="ASQ30278.1"/>
    </source>
</evidence>
<evidence type="ECO:0000256" key="4">
    <source>
        <dbReference type="SAM" id="MobiDB-lite"/>
    </source>
</evidence>
<dbReference type="OrthoDB" id="9809878at2"/>
<keyword evidence="1 2" id="KW-0238">DNA-binding</keyword>
<accession>A0A222MX52</accession>
<evidence type="ECO:0000313" key="6">
    <source>
        <dbReference type="Proteomes" id="UP000201169"/>
    </source>
</evidence>
<dbReference type="AlphaFoldDB" id="A0A222MX52"/>
<dbReference type="Gene3D" id="2.40.50.140">
    <property type="entry name" value="Nucleic acid-binding proteins"/>
    <property type="match status" value="1"/>
</dbReference>
<dbReference type="NCBIfam" id="NF006297">
    <property type="entry name" value="PRK08486.1"/>
    <property type="match status" value="1"/>
</dbReference>
<dbReference type="Pfam" id="PF00436">
    <property type="entry name" value="SSB"/>
    <property type="match status" value="1"/>
</dbReference>
<dbReference type="RefSeq" id="WP_094325045.1">
    <property type="nucleotide sequence ID" value="NZ_CP022347.1"/>
</dbReference>
<dbReference type="GO" id="GO:0009295">
    <property type="term" value="C:nucleoid"/>
    <property type="evidence" value="ECO:0007669"/>
    <property type="project" value="TreeGrafter"/>
</dbReference>
<dbReference type="CDD" id="cd04496">
    <property type="entry name" value="SSB_OBF"/>
    <property type="match status" value="1"/>
</dbReference>
<dbReference type="InterPro" id="IPR012340">
    <property type="entry name" value="NA-bd_OB-fold"/>
</dbReference>
<dbReference type="InterPro" id="IPR000424">
    <property type="entry name" value="Primosome_PriB/ssb"/>
</dbReference>
<dbReference type="NCBIfam" id="TIGR00621">
    <property type="entry name" value="ssb"/>
    <property type="match status" value="1"/>
</dbReference>
<dbReference type="PROSITE" id="PS51257">
    <property type="entry name" value="PROKAR_LIPOPROTEIN"/>
    <property type="match status" value="1"/>
</dbReference>
<evidence type="ECO:0000256" key="1">
    <source>
        <dbReference type="ARBA" id="ARBA00023125"/>
    </source>
</evidence>
<protein>
    <recommendedName>
        <fullName evidence="2 3">Single-stranded DNA-binding protein</fullName>
        <shortName evidence="2">SSB</shortName>
    </recommendedName>
</protein>
<sequence length="162" mass="18307">MFNKVILVGNLTRDIEMRYAPSGAAIGSCAIAVTRRFSGSSGEKREETCFIDISFFGRTAEIANQYLSKGSKILVEGRLRFEQWNDQNGQPRSKHSVAVESMEMLGSTLNSNQKSLQSSNPYQQNTYADNARPYQNNSYQEEKIKEIDISEFDADDKNELPF</sequence>
<dbReference type="PANTHER" id="PTHR10302:SF27">
    <property type="entry name" value="SINGLE-STRANDED DNA-BINDING PROTEIN"/>
    <property type="match status" value="1"/>
</dbReference>
<dbReference type="GO" id="GO:0003697">
    <property type="term" value="F:single-stranded DNA binding"/>
    <property type="evidence" value="ECO:0007669"/>
    <property type="project" value="UniProtKB-UniRule"/>
</dbReference>
<dbReference type="KEGG" id="cavi:CAV_0611"/>
<dbReference type="HAMAP" id="MF_00984">
    <property type="entry name" value="SSB"/>
    <property type="match status" value="1"/>
</dbReference>
<organism evidence="5 6">
    <name type="scientific">Campylobacter avium LMG 24591</name>
    <dbReference type="NCBI Taxonomy" id="522484"/>
    <lineage>
        <taxon>Bacteria</taxon>
        <taxon>Pseudomonadati</taxon>
        <taxon>Campylobacterota</taxon>
        <taxon>Epsilonproteobacteria</taxon>
        <taxon>Campylobacterales</taxon>
        <taxon>Campylobacteraceae</taxon>
        <taxon>Campylobacter</taxon>
    </lineage>
</organism>
<dbReference type="PIRSF" id="PIRSF002070">
    <property type="entry name" value="SSB"/>
    <property type="match status" value="1"/>
</dbReference>
<gene>
    <name evidence="5" type="primary">ssb</name>
    <name evidence="5" type="ORF">CAV_0611</name>
</gene>
<reference evidence="5 6" key="1">
    <citation type="submission" date="2017-07" db="EMBL/GenBank/DDBJ databases">
        <title>Analysis of two Campylobacter avium genomes and identification of a novel hippuricase gene.</title>
        <authorList>
            <person name="Miller W.G."/>
            <person name="Chapman M.H."/>
            <person name="Yee E."/>
            <person name="Revez J."/>
            <person name="Bono J.L."/>
            <person name="Rossi M."/>
        </authorList>
    </citation>
    <scope>NUCLEOTIDE SEQUENCE [LARGE SCALE GENOMIC DNA]</scope>
    <source>
        <strain evidence="5 6">LMG 24591</strain>
    </source>
</reference>
<dbReference type="GO" id="GO:0006260">
    <property type="term" value="P:DNA replication"/>
    <property type="evidence" value="ECO:0007669"/>
    <property type="project" value="InterPro"/>
</dbReference>
<comment type="caution">
    <text evidence="2">Lacks conserved residue(s) required for the propagation of feature annotation.</text>
</comment>
<name>A0A222MX52_9BACT</name>
<dbReference type="Proteomes" id="UP000201169">
    <property type="component" value="Chromosome"/>
</dbReference>
<proteinExistence type="inferred from homology"/>
<feature type="region of interest" description="Disordered" evidence="4">
    <location>
        <begin position="110"/>
        <end position="162"/>
    </location>
</feature>
<evidence type="ECO:0000256" key="3">
    <source>
        <dbReference type="PIRNR" id="PIRNR002070"/>
    </source>
</evidence>
<feature type="compositionally biased region" description="Low complexity" evidence="4">
    <location>
        <begin position="110"/>
        <end position="120"/>
    </location>
</feature>
<dbReference type="EMBL" id="CP022347">
    <property type="protein sequence ID" value="ASQ30278.1"/>
    <property type="molecule type" value="Genomic_DNA"/>
</dbReference>
<evidence type="ECO:0000256" key="2">
    <source>
        <dbReference type="HAMAP-Rule" id="MF_00984"/>
    </source>
</evidence>